<feature type="region of interest" description="Disordered" evidence="1">
    <location>
        <begin position="126"/>
        <end position="146"/>
    </location>
</feature>
<sequence>MAFDESQINSGQSRTGDEALQPFVQSTFDPAEYLNATLPPLSLNSGSRSDTTRVSLADLSTKTQVVLSQLNAQTSRLSANLNQLTDEIIRSGSRLAYEVEILRGETNGLSEVLLDKLQGDIAVFDSHSRAKDDNQDDSSSGEPEDIKQLRILTSVRNRLDTVIKVFGDAMEWPVAPSELSSSLISVTAPNITPEEQRSREEKGKEVAEKLRENIASLLESGRTPEEGILAANGRINDLRRLALVWKGTAEERYRTRFIDGLAKLVEDEQRKLAKRSEGRRQVSTSVSTGPRVLEQSKNPNETGYGFMSSLRKIRGDIYIE</sequence>
<dbReference type="Gene3D" id="6.10.250.2790">
    <property type="match status" value="1"/>
</dbReference>
<organism evidence="2 3">
    <name type="scientific">Sphaceloma murrayae</name>
    <dbReference type="NCBI Taxonomy" id="2082308"/>
    <lineage>
        <taxon>Eukaryota</taxon>
        <taxon>Fungi</taxon>
        <taxon>Dikarya</taxon>
        <taxon>Ascomycota</taxon>
        <taxon>Pezizomycotina</taxon>
        <taxon>Dothideomycetes</taxon>
        <taxon>Dothideomycetidae</taxon>
        <taxon>Myriangiales</taxon>
        <taxon>Elsinoaceae</taxon>
        <taxon>Sphaceloma</taxon>
    </lineage>
</organism>
<reference evidence="2 3" key="1">
    <citation type="submission" date="2017-06" db="EMBL/GenBank/DDBJ databases">
        <title>Draft genome sequence of a variant of Elsinoe murrayae.</title>
        <authorList>
            <person name="Cheng Q."/>
        </authorList>
    </citation>
    <scope>NUCLEOTIDE SEQUENCE [LARGE SCALE GENOMIC DNA]</scope>
    <source>
        <strain evidence="2 3">CQ-2017a</strain>
    </source>
</reference>
<dbReference type="EMBL" id="NKHZ01000081">
    <property type="protein sequence ID" value="PNS15125.1"/>
    <property type="molecule type" value="Genomic_DNA"/>
</dbReference>
<evidence type="ECO:0000256" key="1">
    <source>
        <dbReference type="SAM" id="MobiDB-lite"/>
    </source>
</evidence>
<keyword evidence="3" id="KW-1185">Reference proteome</keyword>
<dbReference type="Proteomes" id="UP000243797">
    <property type="component" value="Unassembled WGS sequence"/>
</dbReference>
<accession>A0A2K1QIZ3</accession>
<comment type="caution">
    <text evidence="2">The sequence shown here is derived from an EMBL/GenBank/DDBJ whole genome shotgun (WGS) entry which is preliminary data.</text>
</comment>
<dbReference type="OrthoDB" id="5413829at2759"/>
<evidence type="ECO:0000313" key="3">
    <source>
        <dbReference type="Proteomes" id="UP000243797"/>
    </source>
</evidence>
<feature type="region of interest" description="Disordered" evidence="1">
    <location>
        <begin position="272"/>
        <end position="300"/>
    </location>
</feature>
<evidence type="ECO:0000313" key="2">
    <source>
        <dbReference type="EMBL" id="PNS15125.1"/>
    </source>
</evidence>
<proteinExistence type="predicted"/>
<name>A0A2K1QIZ3_9PEZI</name>
<dbReference type="STRING" id="2082308.A0A2K1QIZ3"/>
<dbReference type="AlphaFoldDB" id="A0A2K1QIZ3"/>
<gene>
    <name evidence="2" type="ORF">CAC42_2354</name>
</gene>
<protein>
    <submittedName>
        <fullName evidence="2">Uncharacterized protein</fullName>
    </submittedName>
</protein>
<feature type="compositionally biased region" description="Polar residues" evidence="1">
    <location>
        <begin position="1"/>
        <end position="14"/>
    </location>
</feature>
<feature type="region of interest" description="Disordered" evidence="1">
    <location>
        <begin position="1"/>
        <end position="20"/>
    </location>
</feature>
<dbReference type="InParanoid" id="A0A2K1QIZ3"/>